<protein>
    <submittedName>
        <fullName evidence="2">Uncharacterized protein</fullName>
    </submittedName>
</protein>
<dbReference type="RefSeq" id="XP_041293149.1">
    <property type="nucleotide sequence ID" value="XM_041443233.1"/>
</dbReference>
<evidence type="ECO:0000256" key="1">
    <source>
        <dbReference type="SAM" id="MobiDB-lite"/>
    </source>
</evidence>
<evidence type="ECO:0000313" key="2">
    <source>
        <dbReference type="EMBL" id="KAG2108906.1"/>
    </source>
</evidence>
<name>A0A9P7F8V8_9AGAM</name>
<dbReference type="AlphaFoldDB" id="A0A9P7F8V8"/>
<dbReference type="EMBL" id="JABBWM010000025">
    <property type="protein sequence ID" value="KAG2108906.1"/>
    <property type="molecule type" value="Genomic_DNA"/>
</dbReference>
<evidence type="ECO:0000313" key="3">
    <source>
        <dbReference type="Proteomes" id="UP000823399"/>
    </source>
</evidence>
<dbReference type="OrthoDB" id="2275718at2759"/>
<gene>
    <name evidence="2" type="ORF">F5147DRAFT_798856</name>
</gene>
<keyword evidence="3" id="KW-1185">Reference proteome</keyword>
<reference evidence="2" key="1">
    <citation type="journal article" date="2020" name="New Phytol.">
        <title>Comparative genomics reveals dynamic genome evolution in host specialist ectomycorrhizal fungi.</title>
        <authorList>
            <person name="Lofgren L.A."/>
            <person name="Nguyen N.H."/>
            <person name="Vilgalys R."/>
            <person name="Ruytinx J."/>
            <person name="Liao H.L."/>
            <person name="Branco S."/>
            <person name="Kuo A."/>
            <person name="LaButti K."/>
            <person name="Lipzen A."/>
            <person name="Andreopoulos W."/>
            <person name="Pangilinan J."/>
            <person name="Riley R."/>
            <person name="Hundley H."/>
            <person name="Na H."/>
            <person name="Barry K."/>
            <person name="Grigoriev I.V."/>
            <person name="Stajich J.E."/>
            <person name="Kennedy P.G."/>
        </authorList>
    </citation>
    <scope>NUCLEOTIDE SEQUENCE</scope>
    <source>
        <strain evidence="2">FC423</strain>
    </source>
</reference>
<dbReference type="GeneID" id="64705492"/>
<organism evidence="2 3">
    <name type="scientific">Suillus discolor</name>
    <dbReference type="NCBI Taxonomy" id="1912936"/>
    <lineage>
        <taxon>Eukaryota</taxon>
        <taxon>Fungi</taxon>
        <taxon>Dikarya</taxon>
        <taxon>Basidiomycota</taxon>
        <taxon>Agaricomycotina</taxon>
        <taxon>Agaricomycetes</taxon>
        <taxon>Agaricomycetidae</taxon>
        <taxon>Boletales</taxon>
        <taxon>Suillineae</taxon>
        <taxon>Suillaceae</taxon>
        <taxon>Suillus</taxon>
    </lineage>
</organism>
<dbReference type="Proteomes" id="UP000823399">
    <property type="component" value="Unassembled WGS sequence"/>
</dbReference>
<feature type="region of interest" description="Disordered" evidence="1">
    <location>
        <begin position="128"/>
        <end position="166"/>
    </location>
</feature>
<comment type="caution">
    <text evidence="2">The sequence shown here is derived from an EMBL/GenBank/DDBJ whole genome shotgun (WGS) entry which is preliminary data.</text>
</comment>
<feature type="compositionally biased region" description="Low complexity" evidence="1">
    <location>
        <begin position="141"/>
        <end position="153"/>
    </location>
</feature>
<accession>A0A9P7F8V8</accession>
<proteinExistence type="predicted"/>
<sequence>MSDVDEVNFDIAFDLIRPVVQGMVDIGKVLTEDGLQIILAAVKPTPAPSTIPKAPVTGTSASIVKPIATKPSELGKKNTVNMYIQPIYLFKGTRRSTTLLPGPAAQTNGAVVPMSPTTTANRLNVNASLFRPNPKGPTSPIPSSMSASTSPKAKPTESSPPTPNPFFGTKIMKNGVVHIKDDFNSFKHNKVDVSTPFMQPMVYPPGIPLNNQFTNSFQSLTPSFV</sequence>